<accession>A0ABQ9HKP3</accession>
<proteinExistence type="predicted"/>
<dbReference type="Proteomes" id="UP001159363">
    <property type="component" value="Chromosome X"/>
</dbReference>
<name>A0ABQ9HKP3_9NEOP</name>
<evidence type="ECO:0000313" key="1">
    <source>
        <dbReference type="EMBL" id="KAJ8884913.1"/>
    </source>
</evidence>
<organism evidence="1 2">
    <name type="scientific">Dryococelus australis</name>
    <dbReference type="NCBI Taxonomy" id="614101"/>
    <lineage>
        <taxon>Eukaryota</taxon>
        <taxon>Metazoa</taxon>
        <taxon>Ecdysozoa</taxon>
        <taxon>Arthropoda</taxon>
        <taxon>Hexapoda</taxon>
        <taxon>Insecta</taxon>
        <taxon>Pterygota</taxon>
        <taxon>Neoptera</taxon>
        <taxon>Polyneoptera</taxon>
        <taxon>Phasmatodea</taxon>
        <taxon>Verophasmatodea</taxon>
        <taxon>Anareolatae</taxon>
        <taxon>Phasmatidae</taxon>
        <taxon>Eurycanthinae</taxon>
        <taxon>Dryococelus</taxon>
    </lineage>
</organism>
<gene>
    <name evidence="1" type="ORF">PR048_011109</name>
</gene>
<reference evidence="1 2" key="1">
    <citation type="submission" date="2023-02" db="EMBL/GenBank/DDBJ databases">
        <title>LHISI_Scaffold_Assembly.</title>
        <authorList>
            <person name="Stuart O.P."/>
            <person name="Cleave R."/>
            <person name="Magrath M.J.L."/>
            <person name="Mikheyev A.S."/>
        </authorList>
    </citation>
    <scope>NUCLEOTIDE SEQUENCE [LARGE SCALE GENOMIC DNA]</scope>
    <source>
        <strain evidence="1">Daus_M_001</strain>
        <tissue evidence="1">Leg muscle</tissue>
    </source>
</reference>
<protein>
    <submittedName>
        <fullName evidence="1">Uncharacterized protein</fullName>
    </submittedName>
</protein>
<keyword evidence="2" id="KW-1185">Reference proteome</keyword>
<sequence length="240" mass="26581">MIFSHFCPIVERRYVFRRRRALNDLSAEAVVTGTIDSETDEAHTKANKTQDDVTSLTERLKQLQTSVLINERAASEVADAAGKIKIKSTQAQVNASKLNSDYESTSDALNNRATLMGEAHTRALNLRERASQFFVGTSAKRKELTGATVAEQLARSSPTKANRAQFPAGSLDFRKWELRQTMPLVSKFSQGSPVSPAPSLRRYSIFTSITLIGSQDLAVKSSPNLFTKSLTLIISEEFFF</sequence>
<dbReference type="EMBL" id="JARBHB010000004">
    <property type="protein sequence ID" value="KAJ8884913.1"/>
    <property type="molecule type" value="Genomic_DNA"/>
</dbReference>
<comment type="caution">
    <text evidence="1">The sequence shown here is derived from an EMBL/GenBank/DDBJ whole genome shotgun (WGS) entry which is preliminary data.</text>
</comment>
<evidence type="ECO:0000313" key="2">
    <source>
        <dbReference type="Proteomes" id="UP001159363"/>
    </source>
</evidence>